<feature type="domain" description="HTH tetR-type" evidence="5">
    <location>
        <begin position="49"/>
        <end position="109"/>
    </location>
</feature>
<dbReference type="PROSITE" id="PS50977">
    <property type="entry name" value="HTH_TETR_2"/>
    <property type="match status" value="1"/>
</dbReference>
<accession>A0A3N4VJH2</accession>
<dbReference type="PRINTS" id="PR00455">
    <property type="entry name" value="HTHTETR"/>
</dbReference>
<feature type="region of interest" description="Disordered" evidence="4">
    <location>
        <begin position="29"/>
        <end position="52"/>
    </location>
</feature>
<dbReference type="GO" id="GO:0000976">
    <property type="term" value="F:transcription cis-regulatory region binding"/>
    <property type="evidence" value="ECO:0007669"/>
    <property type="project" value="TreeGrafter"/>
</dbReference>
<evidence type="ECO:0000313" key="6">
    <source>
        <dbReference type="EMBL" id="RPE73114.1"/>
    </source>
</evidence>
<organism evidence="6 7">
    <name type="scientific">Tibeticola sediminis</name>
    <dbReference type="NCBI Taxonomy" id="1917811"/>
    <lineage>
        <taxon>Bacteria</taxon>
        <taxon>Pseudomonadati</taxon>
        <taxon>Pseudomonadota</taxon>
        <taxon>Betaproteobacteria</taxon>
        <taxon>Burkholderiales</taxon>
        <taxon>Comamonadaceae</taxon>
        <taxon>Tibeticola</taxon>
    </lineage>
</organism>
<reference evidence="6 7" key="1">
    <citation type="submission" date="2018-11" db="EMBL/GenBank/DDBJ databases">
        <title>Genomic Encyclopedia of Type Strains, Phase IV (KMG-IV): sequencing the most valuable type-strain genomes for metagenomic binning, comparative biology and taxonomic classification.</title>
        <authorList>
            <person name="Goeker M."/>
        </authorList>
    </citation>
    <scope>NUCLEOTIDE SEQUENCE [LARGE SCALE GENOMIC DNA]</scope>
    <source>
        <strain evidence="6 7">DSM 101684</strain>
    </source>
</reference>
<gene>
    <name evidence="6" type="ORF">EDC62_0825</name>
</gene>
<protein>
    <submittedName>
        <fullName evidence="6">TetR family transcriptional regulator</fullName>
    </submittedName>
</protein>
<evidence type="ECO:0000259" key="5">
    <source>
        <dbReference type="PROSITE" id="PS50977"/>
    </source>
</evidence>
<sequence>MRILKTPTATQAPAEAEACGPADCVDAPALPAARGRGRPRKRPEERDDGNRRQALLRSAARLFRLQGFAATSTRDIAAAAGMQSGSPFYHFESKQALLGAVMLEGMQRALAAQAAALAAAASVHAEPTPRQTLRALVRNHLEVLLGPESDFIPVMLYEWRSLSPQQRLAVNALRREYEAVWVPVLQALFAARMLRGDPSLARLMIFGALNWAVQWFDPAGRASLDELTEAALDLFLQEPLDER</sequence>
<dbReference type="Gene3D" id="1.10.357.10">
    <property type="entry name" value="Tetracycline Repressor, domain 2"/>
    <property type="match status" value="1"/>
</dbReference>
<dbReference type="Proteomes" id="UP000272193">
    <property type="component" value="Unassembled WGS sequence"/>
</dbReference>
<evidence type="ECO:0000256" key="2">
    <source>
        <dbReference type="ARBA" id="ARBA00023125"/>
    </source>
</evidence>
<proteinExistence type="predicted"/>
<name>A0A3N4VJH2_9BURK</name>
<evidence type="ECO:0000256" key="4">
    <source>
        <dbReference type="SAM" id="MobiDB-lite"/>
    </source>
</evidence>
<dbReference type="InterPro" id="IPR041490">
    <property type="entry name" value="KstR2_TetR_C"/>
</dbReference>
<dbReference type="SUPFAM" id="SSF48498">
    <property type="entry name" value="Tetracyclin repressor-like, C-terminal domain"/>
    <property type="match status" value="1"/>
</dbReference>
<dbReference type="InterPro" id="IPR009057">
    <property type="entry name" value="Homeodomain-like_sf"/>
</dbReference>
<dbReference type="EMBL" id="RKQL01000001">
    <property type="protein sequence ID" value="RPE73114.1"/>
    <property type="molecule type" value="Genomic_DNA"/>
</dbReference>
<dbReference type="PANTHER" id="PTHR30055:SF183">
    <property type="entry name" value="NUCLEOID OCCLUSION FACTOR SLMA"/>
    <property type="match status" value="1"/>
</dbReference>
<dbReference type="GO" id="GO:0003700">
    <property type="term" value="F:DNA-binding transcription factor activity"/>
    <property type="evidence" value="ECO:0007669"/>
    <property type="project" value="TreeGrafter"/>
</dbReference>
<feature type="compositionally biased region" description="Basic and acidic residues" evidence="4">
    <location>
        <begin position="42"/>
        <end position="51"/>
    </location>
</feature>
<dbReference type="InterPro" id="IPR001647">
    <property type="entry name" value="HTH_TetR"/>
</dbReference>
<dbReference type="OrthoDB" id="9798857at2"/>
<keyword evidence="7" id="KW-1185">Reference proteome</keyword>
<evidence type="ECO:0000256" key="3">
    <source>
        <dbReference type="PROSITE-ProRule" id="PRU00335"/>
    </source>
</evidence>
<dbReference type="Pfam" id="PF17932">
    <property type="entry name" value="TetR_C_24"/>
    <property type="match status" value="1"/>
</dbReference>
<evidence type="ECO:0000313" key="7">
    <source>
        <dbReference type="Proteomes" id="UP000272193"/>
    </source>
</evidence>
<dbReference type="AlphaFoldDB" id="A0A3N4VJH2"/>
<keyword evidence="2 3" id="KW-0238">DNA-binding</keyword>
<dbReference type="InterPro" id="IPR050109">
    <property type="entry name" value="HTH-type_TetR-like_transc_reg"/>
</dbReference>
<evidence type="ECO:0000256" key="1">
    <source>
        <dbReference type="ARBA" id="ARBA00023054"/>
    </source>
</evidence>
<dbReference type="InterPro" id="IPR036271">
    <property type="entry name" value="Tet_transcr_reg_TetR-rel_C_sf"/>
</dbReference>
<dbReference type="PANTHER" id="PTHR30055">
    <property type="entry name" value="HTH-TYPE TRANSCRIPTIONAL REGULATOR RUTR"/>
    <property type="match status" value="1"/>
</dbReference>
<dbReference type="RefSeq" id="WP_124220689.1">
    <property type="nucleotide sequence ID" value="NZ_RKQL01000001.1"/>
</dbReference>
<dbReference type="SUPFAM" id="SSF46689">
    <property type="entry name" value="Homeodomain-like"/>
    <property type="match status" value="1"/>
</dbReference>
<feature type="DNA-binding region" description="H-T-H motif" evidence="3">
    <location>
        <begin position="72"/>
        <end position="91"/>
    </location>
</feature>
<dbReference type="Pfam" id="PF00440">
    <property type="entry name" value="TetR_N"/>
    <property type="match status" value="1"/>
</dbReference>
<comment type="caution">
    <text evidence="6">The sequence shown here is derived from an EMBL/GenBank/DDBJ whole genome shotgun (WGS) entry which is preliminary data.</text>
</comment>
<keyword evidence="1" id="KW-0175">Coiled coil</keyword>